<dbReference type="PANTHER" id="PTHR18919">
    <property type="entry name" value="ACETYL-COA C-ACYLTRANSFERASE"/>
    <property type="match status" value="1"/>
</dbReference>
<comment type="caution">
    <text evidence="9">The sequence shown here is derived from an EMBL/GenBank/DDBJ whole genome shotgun (WGS) entry which is preliminary data.</text>
</comment>
<dbReference type="SUPFAM" id="SSF53901">
    <property type="entry name" value="Thiolase-like"/>
    <property type="match status" value="2"/>
</dbReference>
<sequence>MVRFETVYIPYGGYWSTPFVRWQGAFAHLHPLRFAAEVAQRALRERAIPVEQLDSLFLGMTVIARHSFYGAPWLAGMIGAPAVSGPTINQACATSARLLASAASEIEADTASKRCILAIACDRTSNGPHLYYPDPSAPGGRGESEDWVWDNFNYDPYAGNAMIETAEHVAAEANISREEQDTLTVLRYQQYQEALKDGAAFHQRFMVTPLEVRDATGRKIVATVVDDEGIYPTTSESLARLHPVLEPGTVTPGTQTHPADGNCGMVLTSRERARELSRDQAIEIQLLAFGQARARKGFMPQATVLAARQALAAAEVSLRELRAVKTHNPFAVNDIYFARELDLALESFNHYGSPLIFGHPQGPTGLRQIIELIEELVLLGGGYGLFSGCAAGDTGAAIVVRVDLH</sequence>
<dbReference type="AlphaFoldDB" id="A0A328VE45"/>
<dbReference type="EMBL" id="MCIF01000002">
    <property type="protein sequence ID" value="RAQ94030.1"/>
    <property type="molecule type" value="Genomic_DNA"/>
</dbReference>
<dbReference type="Gene3D" id="3.40.47.10">
    <property type="match status" value="2"/>
</dbReference>
<gene>
    <name evidence="9" type="ORF">A4R35_00700</name>
</gene>
<dbReference type="GO" id="GO:0003985">
    <property type="term" value="F:acetyl-CoA C-acetyltransferase activity"/>
    <property type="evidence" value="ECO:0007669"/>
    <property type="project" value="UniProtKB-EC"/>
</dbReference>
<dbReference type="Pfam" id="PF00108">
    <property type="entry name" value="Thiolase_N"/>
    <property type="match status" value="1"/>
</dbReference>
<evidence type="ECO:0000256" key="3">
    <source>
        <dbReference type="ARBA" id="ARBA00022679"/>
    </source>
</evidence>
<evidence type="ECO:0000313" key="10">
    <source>
        <dbReference type="Proteomes" id="UP000248706"/>
    </source>
</evidence>
<feature type="domain" description="Thiolase C-terminal" evidence="8">
    <location>
        <begin position="287"/>
        <end position="401"/>
    </location>
</feature>
<keyword evidence="10" id="KW-1185">Reference proteome</keyword>
<dbReference type="InterPro" id="IPR020616">
    <property type="entry name" value="Thiolase_N"/>
</dbReference>
<comment type="similarity">
    <text evidence="1 6">Belongs to the thiolase-like superfamily. Thiolase family.</text>
</comment>
<dbReference type="CDD" id="cd00751">
    <property type="entry name" value="thiolase"/>
    <property type="match status" value="1"/>
</dbReference>
<dbReference type="Pfam" id="PF02803">
    <property type="entry name" value="Thiolase_C"/>
    <property type="match status" value="1"/>
</dbReference>
<protein>
    <recommendedName>
        <fullName evidence="2">acetyl-CoA C-acetyltransferase</fullName>
        <ecNumber evidence="2">2.3.1.9</ecNumber>
    </recommendedName>
</protein>
<keyword evidence="4 6" id="KW-0012">Acyltransferase</keyword>
<evidence type="ECO:0000313" key="9">
    <source>
        <dbReference type="EMBL" id="RAQ94030.1"/>
    </source>
</evidence>
<evidence type="ECO:0000259" key="8">
    <source>
        <dbReference type="Pfam" id="PF02803"/>
    </source>
</evidence>
<evidence type="ECO:0000256" key="6">
    <source>
        <dbReference type="RuleBase" id="RU003557"/>
    </source>
</evidence>
<dbReference type="InterPro" id="IPR020617">
    <property type="entry name" value="Thiolase_C"/>
</dbReference>
<organism evidence="9 10">
    <name type="scientific">Thermogemmatispora tikiterensis</name>
    <dbReference type="NCBI Taxonomy" id="1825093"/>
    <lineage>
        <taxon>Bacteria</taxon>
        <taxon>Bacillati</taxon>
        <taxon>Chloroflexota</taxon>
        <taxon>Ktedonobacteria</taxon>
        <taxon>Thermogemmatisporales</taxon>
        <taxon>Thermogemmatisporaceae</taxon>
        <taxon>Thermogemmatispora</taxon>
    </lineage>
</organism>
<dbReference type="PIRSF" id="PIRSF000429">
    <property type="entry name" value="Ac-CoA_Ac_transf"/>
    <property type="match status" value="1"/>
</dbReference>
<dbReference type="Proteomes" id="UP000248706">
    <property type="component" value="Unassembled WGS sequence"/>
</dbReference>
<dbReference type="PANTHER" id="PTHR18919:SF107">
    <property type="entry name" value="ACETYL-COA ACETYLTRANSFERASE, CYTOSOLIC"/>
    <property type="match status" value="1"/>
</dbReference>
<dbReference type="EC" id="2.3.1.9" evidence="2"/>
<evidence type="ECO:0000259" key="7">
    <source>
        <dbReference type="Pfam" id="PF00108"/>
    </source>
</evidence>
<feature type="active site" description="Proton acceptor" evidence="5">
    <location>
        <position position="389"/>
    </location>
</feature>
<evidence type="ECO:0000256" key="5">
    <source>
        <dbReference type="PIRSR" id="PIRSR000429-1"/>
    </source>
</evidence>
<dbReference type="RefSeq" id="WP_112425595.1">
    <property type="nucleotide sequence ID" value="NZ_MCIF01000002.1"/>
</dbReference>
<feature type="active site" description="Proton acceptor" evidence="5">
    <location>
        <position position="359"/>
    </location>
</feature>
<evidence type="ECO:0000256" key="4">
    <source>
        <dbReference type="ARBA" id="ARBA00023315"/>
    </source>
</evidence>
<dbReference type="InterPro" id="IPR016039">
    <property type="entry name" value="Thiolase-like"/>
</dbReference>
<feature type="active site" description="Acyl-thioester intermediate" evidence="5">
    <location>
        <position position="92"/>
    </location>
</feature>
<name>A0A328VE45_9CHLR</name>
<keyword evidence="3 6" id="KW-0808">Transferase</keyword>
<proteinExistence type="inferred from homology"/>
<evidence type="ECO:0000256" key="1">
    <source>
        <dbReference type="ARBA" id="ARBA00010982"/>
    </source>
</evidence>
<dbReference type="InterPro" id="IPR002155">
    <property type="entry name" value="Thiolase"/>
</dbReference>
<reference evidence="9 10" key="1">
    <citation type="submission" date="2016-08" db="EMBL/GenBank/DDBJ databases">
        <title>Analysis of Carbohydrate Active Enzymes in Thermogemmatispora T81 Reveals Carbohydrate Degradation Ability.</title>
        <authorList>
            <person name="Tomazini A."/>
            <person name="Lal S."/>
            <person name="Stott M."/>
            <person name="Henrissat B."/>
            <person name="Polikarpov I."/>
            <person name="Sparling R."/>
            <person name="Levin D.B."/>
        </authorList>
    </citation>
    <scope>NUCLEOTIDE SEQUENCE [LARGE SCALE GENOMIC DNA]</scope>
    <source>
        <strain evidence="9 10">T81</strain>
    </source>
</reference>
<feature type="domain" description="Thiolase N-terminal" evidence="7">
    <location>
        <begin position="17"/>
        <end position="270"/>
    </location>
</feature>
<dbReference type="OrthoDB" id="9764638at2"/>
<accession>A0A328VE45</accession>
<evidence type="ECO:0000256" key="2">
    <source>
        <dbReference type="ARBA" id="ARBA00012705"/>
    </source>
</evidence>